<proteinExistence type="predicted"/>
<evidence type="ECO:0000313" key="2">
    <source>
        <dbReference type="Proteomes" id="UP000636010"/>
    </source>
</evidence>
<organism evidence="1 2">
    <name type="scientific">Marivirga lumbricoides</name>
    <dbReference type="NCBI Taxonomy" id="1046115"/>
    <lineage>
        <taxon>Bacteria</taxon>
        <taxon>Pseudomonadati</taxon>
        <taxon>Bacteroidota</taxon>
        <taxon>Cytophagia</taxon>
        <taxon>Cytophagales</taxon>
        <taxon>Marivirgaceae</taxon>
        <taxon>Marivirga</taxon>
    </lineage>
</organism>
<sequence length="54" mass="6658">MKLNSKTRYTDLNKCFLNFKTKYKTSKKRNFNKNRGLNYTLSYFKQNFILYLFA</sequence>
<name>A0ABQ1LXF3_9BACT</name>
<dbReference type="Proteomes" id="UP000636010">
    <property type="component" value="Unassembled WGS sequence"/>
</dbReference>
<accession>A0ABQ1LXF3</accession>
<evidence type="ECO:0000313" key="1">
    <source>
        <dbReference type="EMBL" id="GGC31225.1"/>
    </source>
</evidence>
<reference evidence="2" key="1">
    <citation type="journal article" date="2019" name="Int. J. Syst. Evol. Microbiol.">
        <title>The Global Catalogue of Microorganisms (GCM) 10K type strain sequencing project: providing services to taxonomists for standard genome sequencing and annotation.</title>
        <authorList>
            <consortium name="The Broad Institute Genomics Platform"/>
            <consortium name="The Broad Institute Genome Sequencing Center for Infectious Disease"/>
            <person name="Wu L."/>
            <person name="Ma J."/>
        </authorList>
    </citation>
    <scope>NUCLEOTIDE SEQUENCE [LARGE SCALE GENOMIC DNA]</scope>
    <source>
        <strain evidence="2">CGMCC 1.10832</strain>
    </source>
</reference>
<comment type="caution">
    <text evidence="1">The sequence shown here is derived from an EMBL/GenBank/DDBJ whole genome shotgun (WGS) entry which is preliminary data.</text>
</comment>
<gene>
    <name evidence="1" type="ORF">GCM10011506_15850</name>
</gene>
<protein>
    <submittedName>
        <fullName evidence="1">Uncharacterized protein</fullName>
    </submittedName>
</protein>
<dbReference type="EMBL" id="BMEC01000004">
    <property type="protein sequence ID" value="GGC31225.1"/>
    <property type="molecule type" value="Genomic_DNA"/>
</dbReference>
<keyword evidence="2" id="KW-1185">Reference proteome</keyword>